<keyword evidence="1" id="KW-0472">Membrane</keyword>
<dbReference type="RefSeq" id="WP_075700361.1">
    <property type="nucleotide sequence ID" value="NZ_CP074126.1"/>
</dbReference>
<protein>
    <recommendedName>
        <fullName evidence="4">PepSY-associated TM helix</fullName>
    </recommendedName>
</protein>
<feature type="transmembrane region" description="Helical" evidence="1">
    <location>
        <begin position="20"/>
        <end position="40"/>
    </location>
</feature>
<dbReference type="EMBL" id="CP074126">
    <property type="protein sequence ID" value="QUS56921.1"/>
    <property type="molecule type" value="Genomic_DNA"/>
</dbReference>
<evidence type="ECO:0000313" key="2">
    <source>
        <dbReference type="EMBL" id="QUS56921.1"/>
    </source>
</evidence>
<feature type="transmembrane region" description="Helical" evidence="1">
    <location>
        <begin position="195"/>
        <end position="217"/>
    </location>
</feature>
<keyword evidence="1" id="KW-1133">Transmembrane helix</keyword>
<accession>A0ABX8AUK5</accession>
<evidence type="ECO:0000256" key="1">
    <source>
        <dbReference type="SAM" id="Phobius"/>
    </source>
</evidence>
<sequence length="229" mass="25949">MMTSGDLNQLLSNKLTRFFIVYSILSVMLAMLIAGISYFHGGSKLTHVDLPLIADSELSVDGDFIVTRLPMWNRVQIYHRERGFISGFFLEYQRATGAFKVFPNQRLVDCGSNWPTDQSYLQYTFNGKPLGRTRSADVADACSGHYRPTSASKLEHLGVFFQFDGFGYSLQAASKAGLKTLNHRNIFADLLALSLYPFALMKVFAFLLGAQVIWFFYKAMRLKPRKEHS</sequence>
<gene>
    <name evidence="2" type="ORF">KGB56_05780</name>
</gene>
<name>A0ABX8AUK5_9HYPH</name>
<keyword evidence="3" id="KW-1185">Reference proteome</keyword>
<organism evidence="2 3">
    <name type="scientific">Pseudovibrio brasiliensis</name>
    <dbReference type="NCBI Taxonomy" id="1898042"/>
    <lineage>
        <taxon>Bacteria</taxon>
        <taxon>Pseudomonadati</taxon>
        <taxon>Pseudomonadota</taxon>
        <taxon>Alphaproteobacteria</taxon>
        <taxon>Hyphomicrobiales</taxon>
        <taxon>Stappiaceae</taxon>
        <taxon>Pseudovibrio</taxon>
    </lineage>
</organism>
<dbReference type="Proteomes" id="UP000680706">
    <property type="component" value="Chromosome"/>
</dbReference>
<keyword evidence="1" id="KW-0812">Transmembrane</keyword>
<evidence type="ECO:0000313" key="3">
    <source>
        <dbReference type="Proteomes" id="UP000680706"/>
    </source>
</evidence>
<proteinExistence type="predicted"/>
<evidence type="ECO:0008006" key="4">
    <source>
        <dbReference type="Google" id="ProtNLM"/>
    </source>
</evidence>
<reference evidence="2 3" key="1">
    <citation type="journal article" date="2021" name="Angew. Chem. Int. Ed. Engl.">
        <title>A novel family of nonribosomal peptides modulate collective behavior in Pseudovibrio bacteria isolated from marine sponges.</title>
        <authorList>
            <person name="Ioca L.P."/>
            <person name="Dai Y."/>
            <person name="Kunakom S."/>
            <person name="Diaz-Espinosa J."/>
            <person name="Krunic A."/>
            <person name="Crnkovic C.M."/>
            <person name="Orjala J."/>
            <person name="Sanchez L.M."/>
            <person name="Ferreira A.G."/>
            <person name="Berlinck R.G.S."/>
            <person name="Eustaquio A.S."/>
        </authorList>
    </citation>
    <scope>NUCLEOTIDE SEQUENCE [LARGE SCALE GENOMIC DNA]</scope>
    <source>
        <strain evidence="2 3">Ab134</strain>
    </source>
</reference>